<gene>
    <name evidence="1" type="ORF">JOC94_002184</name>
</gene>
<organism evidence="1 2">
    <name type="scientific">Siminovitchia thermophila</name>
    <dbReference type="NCBI Taxonomy" id="1245522"/>
    <lineage>
        <taxon>Bacteria</taxon>
        <taxon>Bacillati</taxon>
        <taxon>Bacillota</taxon>
        <taxon>Bacilli</taxon>
        <taxon>Bacillales</taxon>
        <taxon>Bacillaceae</taxon>
        <taxon>Siminovitchia</taxon>
    </lineage>
</organism>
<proteinExistence type="predicted"/>
<keyword evidence="2" id="KW-1185">Reference proteome</keyword>
<sequence length="108" mass="12059">MKGIIGSTVDGISGVAALADKAPTFQIKTVSAERLLPSTIQKHRAVQIAEDYIFRTLSTKIKVLLTPKVTLQKQLLFYRPYWIVDAKQIGKDDFRLMVDGVSGKYHPL</sequence>
<evidence type="ECO:0000313" key="1">
    <source>
        <dbReference type="EMBL" id="MBM7715197.1"/>
    </source>
</evidence>
<reference evidence="1 2" key="1">
    <citation type="submission" date="2021-01" db="EMBL/GenBank/DDBJ databases">
        <title>Genomic Encyclopedia of Type Strains, Phase IV (KMG-IV): sequencing the most valuable type-strain genomes for metagenomic binning, comparative biology and taxonomic classification.</title>
        <authorList>
            <person name="Goeker M."/>
        </authorList>
    </citation>
    <scope>NUCLEOTIDE SEQUENCE [LARGE SCALE GENOMIC DNA]</scope>
    <source>
        <strain evidence="1 2">DSM 105453</strain>
    </source>
</reference>
<comment type="caution">
    <text evidence="1">The sequence shown here is derived from an EMBL/GenBank/DDBJ whole genome shotgun (WGS) entry which is preliminary data.</text>
</comment>
<dbReference type="Proteomes" id="UP000823485">
    <property type="component" value="Unassembled WGS sequence"/>
</dbReference>
<accession>A0ABS2R6B1</accession>
<dbReference type="RefSeq" id="WP_077110851.1">
    <property type="nucleotide sequence ID" value="NZ_JAFBFH010000013.1"/>
</dbReference>
<evidence type="ECO:0000313" key="2">
    <source>
        <dbReference type="Proteomes" id="UP000823485"/>
    </source>
</evidence>
<dbReference type="EMBL" id="JAFBFH010000013">
    <property type="protein sequence ID" value="MBM7715197.1"/>
    <property type="molecule type" value="Genomic_DNA"/>
</dbReference>
<name>A0ABS2R6B1_9BACI</name>
<protein>
    <submittedName>
        <fullName evidence="1">Uncharacterized protein</fullName>
    </submittedName>
</protein>